<dbReference type="OrthoDB" id="9798941at2"/>
<evidence type="ECO:0000313" key="1">
    <source>
        <dbReference type="EMBL" id="ANW99626.1"/>
    </source>
</evidence>
<dbReference type="EMBL" id="CP014672">
    <property type="protein sequence ID" value="ANW99626.1"/>
    <property type="molecule type" value="Genomic_DNA"/>
</dbReference>
<accession>A0A1B1YFT2</accession>
<reference evidence="1 2" key="1">
    <citation type="submission" date="2016-02" db="EMBL/GenBank/DDBJ databases">
        <title>Comparison of Clostridium stercorarium subspecies using comparative genomics and transcriptomics.</title>
        <authorList>
            <person name="Schellenberg J."/>
            <person name="Thallinger G."/>
            <person name="Levin D.B."/>
            <person name="Zhang X."/>
            <person name="Alvare G."/>
            <person name="Fristensky B."/>
            <person name="Sparling R."/>
        </authorList>
    </citation>
    <scope>NUCLEOTIDE SEQUENCE [LARGE SCALE GENOMIC DNA]</scope>
    <source>
        <strain evidence="1 2">DSM 2910</strain>
    </source>
</reference>
<dbReference type="RefSeq" id="WP_015360050.1">
    <property type="nucleotide sequence ID" value="NZ_CP014672.1"/>
</dbReference>
<dbReference type="Proteomes" id="UP000092971">
    <property type="component" value="Chromosome"/>
</dbReference>
<gene>
    <name evidence="1" type="ORF">CSTERTH_11565</name>
</gene>
<name>A0A1B1YFT2_THEST</name>
<evidence type="ECO:0000313" key="2">
    <source>
        <dbReference type="Proteomes" id="UP000092971"/>
    </source>
</evidence>
<sequence length="132" mass="14510">MSGNFDEITINLPKKAEYLSFVRLTVSGLVSKIGFDIDTVEDIKVVVSEICSRIVSSDCDPNQYYDIKFKLYKDGFQAVFKVPHCLAQCLFEGDSGEFAKAIISSLTDEFSITCSDNCIITIGKNLGDSVNG</sequence>
<proteinExistence type="predicted"/>
<dbReference type="AlphaFoldDB" id="A0A1B1YFT2"/>
<protein>
    <submittedName>
        <fullName evidence="1">Anti-sigma regulatory factor</fullName>
    </submittedName>
</protein>
<organism evidence="1 2">
    <name type="scientific">Thermoclostridium stercorarium subsp. thermolacticum DSM 2910</name>
    <dbReference type="NCBI Taxonomy" id="1121336"/>
    <lineage>
        <taxon>Bacteria</taxon>
        <taxon>Bacillati</taxon>
        <taxon>Bacillota</taxon>
        <taxon>Clostridia</taxon>
        <taxon>Eubacteriales</taxon>
        <taxon>Oscillospiraceae</taxon>
        <taxon>Thermoclostridium</taxon>
    </lineage>
</organism>